<evidence type="ECO:0000256" key="3">
    <source>
        <dbReference type="ARBA" id="ARBA00011738"/>
    </source>
</evidence>
<name>A8ZSJ6_DESOH</name>
<dbReference type="GO" id="GO:0006817">
    <property type="term" value="P:phosphate ion transport"/>
    <property type="evidence" value="ECO:0007669"/>
    <property type="project" value="UniProtKB-KW"/>
</dbReference>
<dbReference type="InterPro" id="IPR038078">
    <property type="entry name" value="PhoU-like_sf"/>
</dbReference>
<dbReference type="EMBL" id="CP000859">
    <property type="protein sequence ID" value="ABW67733.1"/>
    <property type="molecule type" value="Genomic_DNA"/>
</dbReference>
<dbReference type="InterPro" id="IPR028366">
    <property type="entry name" value="PhoU"/>
</dbReference>
<dbReference type="GO" id="GO:0005737">
    <property type="term" value="C:cytoplasm"/>
    <property type="evidence" value="ECO:0007669"/>
    <property type="project" value="UniProtKB-SubCell"/>
</dbReference>
<dbReference type="HOGENOM" id="CLU_078518_3_0_7"/>
<dbReference type="FunFam" id="1.20.58.220:FF:000004">
    <property type="entry name" value="Phosphate-specific transport system accessory protein PhoU"/>
    <property type="match status" value="1"/>
</dbReference>
<dbReference type="eggNOG" id="COG0704">
    <property type="taxonomic scope" value="Bacteria"/>
</dbReference>
<keyword evidence="11" id="KW-1185">Reference proteome</keyword>
<comment type="subcellular location">
    <subcellularLocation>
        <location evidence="1 8">Cytoplasm</location>
    </subcellularLocation>
</comment>
<proteinExistence type="inferred from homology"/>
<dbReference type="GO" id="GO:0030643">
    <property type="term" value="P:intracellular phosphate ion homeostasis"/>
    <property type="evidence" value="ECO:0007669"/>
    <property type="project" value="InterPro"/>
</dbReference>
<dbReference type="Gene3D" id="1.20.58.220">
    <property type="entry name" value="Phosphate transport system protein phou homolog 2, domain 2"/>
    <property type="match status" value="1"/>
</dbReference>
<dbReference type="KEGG" id="dol:Dole_1929"/>
<organism evidence="10 11">
    <name type="scientific">Desulfosudis oleivorans (strain DSM 6200 / JCM 39069 / Hxd3)</name>
    <name type="common">Desulfococcus oleovorans</name>
    <dbReference type="NCBI Taxonomy" id="96561"/>
    <lineage>
        <taxon>Bacteria</taxon>
        <taxon>Pseudomonadati</taxon>
        <taxon>Thermodesulfobacteriota</taxon>
        <taxon>Desulfobacteria</taxon>
        <taxon>Desulfobacterales</taxon>
        <taxon>Desulfosudaceae</taxon>
        <taxon>Desulfosudis</taxon>
    </lineage>
</organism>
<dbReference type="InterPro" id="IPR026022">
    <property type="entry name" value="PhoU_dom"/>
</dbReference>
<evidence type="ECO:0000256" key="7">
    <source>
        <dbReference type="ARBA" id="ARBA00056181"/>
    </source>
</evidence>
<dbReference type="OrthoDB" id="9814256at2"/>
<dbReference type="RefSeq" id="WP_012175345.1">
    <property type="nucleotide sequence ID" value="NC_009943.1"/>
</dbReference>
<evidence type="ECO:0000256" key="1">
    <source>
        <dbReference type="ARBA" id="ARBA00004496"/>
    </source>
</evidence>
<keyword evidence="5 8" id="KW-0963">Cytoplasm</keyword>
<feature type="domain" description="PhoU" evidence="9">
    <location>
        <begin position="16"/>
        <end position="104"/>
    </location>
</feature>
<dbReference type="NCBIfam" id="TIGR02135">
    <property type="entry name" value="phoU_full"/>
    <property type="match status" value="1"/>
</dbReference>
<dbReference type="PANTHER" id="PTHR42930:SF3">
    <property type="entry name" value="PHOSPHATE-SPECIFIC TRANSPORT SYSTEM ACCESSORY PROTEIN PHOU"/>
    <property type="match status" value="1"/>
</dbReference>
<dbReference type="GO" id="GO:0045936">
    <property type="term" value="P:negative regulation of phosphate metabolic process"/>
    <property type="evidence" value="ECO:0007669"/>
    <property type="project" value="InterPro"/>
</dbReference>
<evidence type="ECO:0000259" key="9">
    <source>
        <dbReference type="Pfam" id="PF01895"/>
    </source>
</evidence>
<keyword evidence="6 8" id="KW-0592">Phosphate transport</keyword>
<evidence type="ECO:0000313" key="11">
    <source>
        <dbReference type="Proteomes" id="UP000008561"/>
    </source>
</evidence>
<dbReference type="PIRSF" id="PIRSF003107">
    <property type="entry name" value="PhoU"/>
    <property type="match status" value="1"/>
</dbReference>
<dbReference type="STRING" id="96561.Dole_1929"/>
<comment type="function">
    <text evidence="7 8">Plays a role in the regulation of phosphate uptake.</text>
</comment>
<comment type="subunit">
    <text evidence="3 8">Homodimer.</text>
</comment>
<evidence type="ECO:0000256" key="4">
    <source>
        <dbReference type="ARBA" id="ARBA00022448"/>
    </source>
</evidence>
<evidence type="ECO:0000313" key="10">
    <source>
        <dbReference type="EMBL" id="ABW67733.1"/>
    </source>
</evidence>
<sequence>MTKHFETELAAIKRQILDLGAMTEDRLNKAVTAVCESRRDLAEQIIATDYEIDDLEVEIEEDCLKIIALHQPVAIDLRFLVVTIKINNDLERIADEAVNIAQRVQAIAGKQATGFYYDYAPMGKKVKSMVQKSLNAFVQKDAEAAKAVLFADDEIDMLRGEIYDILKGTGDTGNIMDTEYLLNMFLISRHLERIADHATNIAEEVIYMVEGEIVRHAHGNILSKKE</sequence>
<dbReference type="PANTHER" id="PTHR42930">
    <property type="entry name" value="PHOSPHATE-SPECIFIC TRANSPORT SYSTEM ACCESSORY PROTEIN PHOU"/>
    <property type="match status" value="1"/>
</dbReference>
<evidence type="ECO:0000256" key="6">
    <source>
        <dbReference type="ARBA" id="ARBA00022592"/>
    </source>
</evidence>
<dbReference type="SUPFAM" id="SSF109755">
    <property type="entry name" value="PhoU-like"/>
    <property type="match status" value="1"/>
</dbReference>
<feature type="domain" description="PhoU" evidence="9">
    <location>
        <begin position="122"/>
        <end position="205"/>
    </location>
</feature>
<comment type="similarity">
    <text evidence="2 8">Belongs to the PhoU family.</text>
</comment>
<evidence type="ECO:0000256" key="5">
    <source>
        <dbReference type="ARBA" id="ARBA00022490"/>
    </source>
</evidence>
<protein>
    <recommendedName>
        <fullName evidence="8">Phosphate-specific transport system accessory protein PhoU</fullName>
    </recommendedName>
</protein>
<dbReference type="Proteomes" id="UP000008561">
    <property type="component" value="Chromosome"/>
</dbReference>
<evidence type="ECO:0000256" key="2">
    <source>
        <dbReference type="ARBA" id="ARBA00008107"/>
    </source>
</evidence>
<evidence type="ECO:0000256" key="8">
    <source>
        <dbReference type="PIRNR" id="PIRNR003107"/>
    </source>
</evidence>
<keyword evidence="4 8" id="KW-0813">Transport</keyword>
<reference evidence="10 11" key="1">
    <citation type="submission" date="2007-10" db="EMBL/GenBank/DDBJ databases">
        <title>Complete sequence of Desulfococcus oleovorans Hxd3.</title>
        <authorList>
            <consortium name="US DOE Joint Genome Institute"/>
            <person name="Copeland A."/>
            <person name="Lucas S."/>
            <person name="Lapidus A."/>
            <person name="Barry K."/>
            <person name="Glavina del Rio T."/>
            <person name="Dalin E."/>
            <person name="Tice H."/>
            <person name="Pitluck S."/>
            <person name="Kiss H."/>
            <person name="Brettin T."/>
            <person name="Bruce D."/>
            <person name="Detter J.C."/>
            <person name="Han C."/>
            <person name="Schmutz J."/>
            <person name="Larimer F."/>
            <person name="Land M."/>
            <person name="Hauser L."/>
            <person name="Kyrpides N."/>
            <person name="Kim E."/>
            <person name="Wawrik B."/>
            <person name="Richardson P."/>
        </authorList>
    </citation>
    <scope>NUCLEOTIDE SEQUENCE [LARGE SCALE GENOMIC DNA]</scope>
    <source>
        <strain evidence="11">DSM 6200 / JCM 39069 / Hxd3</strain>
    </source>
</reference>
<dbReference type="Pfam" id="PF01895">
    <property type="entry name" value="PhoU"/>
    <property type="match status" value="2"/>
</dbReference>
<gene>
    <name evidence="10" type="ordered locus">Dole_1929</name>
</gene>
<dbReference type="AlphaFoldDB" id="A8ZSJ6"/>
<accession>A8ZSJ6</accession>